<dbReference type="WBParaSite" id="Gr19_v10_g617.t2">
    <property type="protein sequence ID" value="Gr19_v10_g617.t2"/>
    <property type="gene ID" value="Gr19_v10_g617"/>
</dbReference>
<name>A0A914I263_GLORO</name>
<dbReference type="InterPro" id="IPR011990">
    <property type="entry name" value="TPR-like_helical_dom_sf"/>
</dbReference>
<dbReference type="GO" id="GO:0007064">
    <property type="term" value="P:mitotic sister chromatid cohesion"/>
    <property type="evidence" value="ECO:0007669"/>
    <property type="project" value="InterPro"/>
</dbReference>
<dbReference type="PANTHER" id="PTHR21394">
    <property type="entry name" value="MAU2 CHROMATID COHESION FACTOR HOMOLOG"/>
    <property type="match status" value="1"/>
</dbReference>
<dbReference type="Gene3D" id="1.25.40.10">
    <property type="entry name" value="Tetratricopeptide repeat domain"/>
    <property type="match status" value="1"/>
</dbReference>
<dbReference type="GO" id="GO:0005654">
    <property type="term" value="C:nucleoplasm"/>
    <property type="evidence" value="ECO:0007669"/>
    <property type="project" value="UniProtKB-SubCell"/>
</dbReference>
<evidence type="ECO:0000313" key="12">
    <source>
        <dbReference type="WBParaSite" id="Gr19_v10_g617.t2"/>
    </source>
</evidence>
<sequence>MKQAAVSNEIPLDTPQRLRIKYKQRAFRRKMEKFPQLSRVPAPPGVSSDQAAISLMAMAEIFRTANKYKMAIKCVMTSLRVPCSPELFALCSYELGKLLWLYTNNMELAQFHLCHAHQLMRQLGPPLEQSRLKTAALLAEVLLARRLFSDSVQVLRSELSESQKCPTLHTKMLFLIAEAYLRLSEFARALEAVQAGVQFSRGPEGGGVMVECYFRLVKSLVLSIQMTDQQELGKSVGELGEILQMQVAANNDQSAINDIRAFCYTIQLCYFLAIGMVKSSKQCLRQLHITVQSAEAAKSASSPFQSSNSSVQIRWLSSELLAGLAYALTVLCNIQYSNFERAHRYYGTALKHFEGMKVLMRKSNWPMAEHRLGEFVVRMELVLHEAVSQSHLVLGNPQDSISSIASMFRSISKLAGACRLQVLSDFEPQLHILLGLYATHLRDLDSAERQFSAALKTCSKDDPELWTMANLGLALIFLFSGREAQFYELFDALSPSRIRSQANSLRSAAHLIHGFHYFLNSRQPECKKQLMDSIAISKEEDMARLQSIALLLLAKLLSSKDVLKAAYEWTNKSGDIGLLLWANSEIRSIGSADDKAKVVEEIEAQRQRLDGARAESARGEAHALIKWVNKEMPDVAHFQQ</sequence>
<dbReference type="GO" id="GO:0051301">
    <property type="term" value="P:cell division"/>
    <property type="evidence" value="ECO:0007669"/>
    <property type="project" value="UniProtKB-KW"/>
</dbReference>
<dbReference type="AlphaFoldDB" id="A0A914I263"/>
<evidence type="ECO:0000256" key="7">
    <source>
        <dbReference type="ARBA" id="ARBA00023242"/>
    </source>
</evidence>
<dbReference type="InterPro" id="IPR019440">
    <property type="entry name" value="MAU2"/>
</dbReference>
<evidence type="ECO:0000256" key="4">
    <source>
        <dbReference type="ARBA" id="ARBA00022618"/>
    </source>
</evidence>
<evidence type="ECO:0000256" key="2">
    <source>
        <dbReference type="ARBA" id="ARBA00008585"/>
    </source>
</evidence>
<keyword evidence="4" id="KW-0132">Cell division</keyword>
<protein>
    <recommendedName>
        <fullName evidence="3">MAU2 chromatid cohesion factor homolog</fullName>
    </recommendedName>
    <alternativeName>
        <fullName evidence="10">Cohesin loading complex subunit SCC4 homolog</fullName>
    </alternativeName>
</protein>
<keyword evidence="8" id="KW-0131">Cell cycle</keyword>
<evidence type="ECO:0000256" key="10">
    <source>
        <dbReference type="ARBA" id="ARBA00030523"/>
    </source>
</evidence>
<proteinExistence type="inferred from homology"/>
<comment type="function">
    <text evidence="9">Required for association of the cohesin complex with chromatin during interphase. Plays a role in sister chromatid cohesion and normal progression through prometaphase.</text>
</comment>
<evidence type="ECO:0000256" key="8">
    <source>
        <dbReference type="ARBA" id="ARBA00023306"/>
    </source>
</evidence>
<keyword evidence="7" id="KW-0539">Nucleus</keyword>
<evidence type="ECO:0000256" key="9">
    <source>
        <dbReference type="ARBA" id="ARBA00025632"/>
    </source>
</evidence>
<comment type="similarity">
    <text evidence="2">Belongs to the SCC4/mau-2 family.</text>
</comment>
<dbReference type="SUPFAM" id="SSF48452">
    <property type="entry name" value="TPR-like"/>
    <property type="match status" value="1"/>
</dbReference>
<evidence type="ECO:0000256" key="5">
    <source>
        <dbReference type="ARBA" id="ARBA00022776"/>
    </source>
</evidence>
<dbReference type="GO" id="GO:0007059">
    <property type="term" value="P:chromosome segregation"/>
    <property type="evidence" value="ECO:0007669"/>
    <property type="project" value="UniProtKB-KW"/>
</dbReference>
<evidence type="ECO:0000256" key="1">
    <source>
        <dbReference type="ARBA" id="ARBA00004642"/>
    </source>
</evidence>
<keyword evidence="6" id="KW-0159">Chromosome partition</keyword>
<evidence type="ECO:0000256" key="3">
    <source>
        <dbReference type="ARBA" id="ARBA00017198"/>
    </source>
</evidence>
<accession>A0A914I263</accession>
<dbReference type="Pfam" id="PF10345">
    <property type="entry name" value="Cohesin_load"/>
    <property type="match status" value="1"/>
</dbReference>
<organism evidence="11 12">
    <name type="scientific">Globodera rostochiensis</name>
    <name type="common">Golden nematode worm</name>
    <name type="synonym">Heterodera rostochiensis</name>
    <dbReference type="NCBI Taxonomy" id="31243"/>
    <lineage>
        <taxon>Eukaryota</taxon>
        <taxon>Metazoa</taxon>
        <taxon>Ecdysozoa</taxon>
        <taxon>Nematoda</taxon>
        <taxon>Chromadorea</taxon>
        <taxon>Rhabditida</taxon>
        <taxon>Tylenchina</taxon>
        <taxon>Tylenchomorpha</taxon>
        <taxon>Tylenchoidea</taxon>
        <taxon>Heteroderidae</taxon>
        <taxon>Heteroderinae</taxon>
        <taxon>Globodera</taxon>
    </lineage>
</organism>
<evidence type="ECO:0000256" key="6">
    <source>
        <dbReference type="ARBA" id="ARBA00022829"/>
    </source>
</evidence>
<keyword evidence="11" id="KW-1185">Reference proteome</keyword>
<reference evidence="12" key="1">
    <citation type="submission" date="2022-11" db="UniProtKB">
        <authorList>
            <consortium name="WormBaseParasite"/>
        </authorList>
    </citation>
    <scope>IDENTIFICATION</scope>
</reference>
<comment type="subcellular location">
    <subcellularLocation>
        <location evidence="1">Nucleus</location>
        <location evidence="1">Nucleoplasm</location>
    </subcellularLocation>
</comment>
<keyword evidence="5" id="KW-0498">Mitosis</keyword>
<evidence type="ECO:0000313" key="11">
    <source>
        <dbReference type="Proteomes" id="UP000887572"/>
    </source>
</evidence>
<dbReference type="Proteomes" id="UP000887572">
    <property type="component" value="Unplaced"/>
</dbReference>